<dbReference type="SMART" id="SM00490">
    <property type="entry name" value="HELICc"/>
    <property type="match status" value="1"/>
</dbReference>
<dbReference type="PANTHER" id="PTHR18934:SF83">
    <property type="entry name" value="PRE-MRNA-SPLICING FACTOR ATP-DEPENDENT RNA HELICASE DHX16"/>
    <property type="match status" value="1"/>
</dbReference>
<feature type="coiled-coil region" evidence="11">
    <location>
        <begin position="24"/>
        <end position="51"/>
    </location>
</feature>
<evidence type="ECO:0000313" key="14">
    <source>
        <dbReference type="EMBL" id="KAF2687908.1"/>
    </source>
</evidence>
<keyword evidence="15" id="KW-1185">Reference proteome</keyword>
<dbReference type="Pfam" id="PF00271">
    <property type="entry name" value="Helicase_C"/>
    <property type="match status" value="1"/>
</dbReference>
<dbReference type="GO" id="GO:0006397">
    <property type="term" value="P:mRNA processing"/>
    <property type="evidence" value="ECO:0007669"/>
    <property type="project" value="UniProtKB-KW"/>
</dbReference>
<dbReference type="InterPro" id="IPR014001">
    <property type="entry name" value="Helicase_ATP-bd"/>
</dbReference>
<dbReference type="PANTHER" id="PTHR18934">
    <property type="entry name" value="ATP-DEPENDENT RNA HELICASE"/>
    <property type="match status" value="1"/>
</dbReference>
<keyword evidence="9" id="KW-0539">Nucleus</keyword>
<dbReference type="Pfam" id="PF21010">
    <property type="entry name" value="HA2_C"/>
    <property type="match status" value="1"/>
</dbReference>
<evidence type="ECO:0000256" key="1">
    <source>
        <dbReference type="ARBA" id="ARBA00004123"/>
    </source>
</evidence>
<dbReference type="PROSITE" id="PS51194">
    <property type="entry name" value="HELICASE_CTER"/>
    <property type="match status" value="1"/>
</dbReference>
<dbReference type="GO" id="GO:0016787">
    <property type="term" value="F:hydrolase activity"/>
    <property type="evidence" value="ECO:0007669"/>
    <property type="project" value="UniProtKB-KW"/>
</dbReference>
<dbReference type="InterPro" id="IPR048333">
    <property type="entry name" value="HA2_WH"/>
</dbReference>
<evidence type="ECO:0000256" key="9">
    <source>
        <dbReference type="ARBA" id="ARBA00023242"/>
    </source>
</evidence>
<dbReference type="InterPro" id="IPR007502">
    <property type="entry name" value="Helicase-assoc_dom"/>
</dbReference>
<dbReference type="InterPro" id="IPR011545">
    <property type="entry name" value="DEAD/DEAH_box_helicase_dom"/>
</dbReference>
<dbReference type="PROSITE" id="PS00690">
    <property type="entry name" value="DEAH_ATP_HELICASE"/>
    <property type="match status" value="1"/>
</dbReference>
<dbReference type="FunFam" id="3.40.50.300:FF:000726">
    <property type="entry name" value="Pre-mRNA-splicing factor ATP-dependent RNA helicase"/>
    <property type="match status" value="1"/>
</dbReference>
<dbReference type="FunFam" id="3.40.50.300:FF:000145">
    <property type="entry name" value="probable ATP-dependent RNA helicase DHX40"/>
    <property type="match status" value="1"/>
</dbReference>
<dbReference type="Gene3D" id="1.20.120.1080">
    <property type="match status" value="1"/>
</dbReference>
<dbReference type="SMART" id="SM00847">
    <property type="entry name" value="HA2"/>
    <property type="match status" value="1"/>
</dbReference>
<dbReference type="SMART" id="SM00487">
    <property type="entry name" value="DEXDc"/>
    <property type="match status" value="1"/>
</dbReference>
<sequence length="843" mass="94426">MASKRPGPENVNELRLRSRQAYLSKREELKLAELRKQVADEAEEERRARDRGIRLSEAELKEFARNRETLRLATERLNIDDGRTGFWIGNPEDRAEDKLEVLNKRRKGEEYKSESQLWEDEVTARARAAQVQKPAREREEDYEFVFDTTQALKWDTELKSVDPQKQMLQAQLEAAEKRVKSIEEVRKSLPIYQYKEQILAAVAEHQIIIVVANTGSGKTTQLPQYLLEMFDRQAVKNASLSGKMVACTQPRRVAATSVAKRVAEEMGTKLGHKVGYSIRFEDKTSEQTRLKYMTDGMLLRELMGDPSLNSYSSVIIDEAHERSINTDILCAILKDHARANPDFRLIVSSATMNAQAFSKYFDDAPIFNVPGSTFPVHINYTVASEANYLAAAVTTLFQIHLSQPIPGDVLIFLTGEDEIEAAATNVEETIRKLGSRAPELIVCRLYSGLDSALQLKAFEPTPPGARKVILSTNIAETSVTLDGVRWVCDPGYEKQHHFDSRTGMDSLVITPISRASAAQRAGRAGRTAEGTCLRLYTKHAYYSELPESTPPEIQRANLSSVVLQLKSLGINNLIDFDFPDPPSPDVLARALEELYALGALNDGGSLTSIGRKLAEFPLNPLLAKCILEADRLGCVDEVLTIVAMLGESGALFLRPKDKRILADSARSRFSSKEGGDQLSLLNVYNSWAESDYDPMFCKENFLQYRSLVRARDVRDQLVKLCDRVEVAPSSAVSDHVAIRKSLTSGFFANAARLARDGQSYRTIKNSMTVWIHPSSTLNETRPRFVIYGELVLTTKEYMRNVMPIDPLWLNEVAPHFFKEGEIEKLGVGKKMPKGQGKVGVDGR</sequence>
<keyword evidence="5 14" id="KW-0378">Hydrolase</keyword>
<dbReference type="InterPro" id="IPR027417">
    <property type="entry name" value="P-loop_NTPase"/>
</dbReference>
<dbReference type="SUPFAM" id="SSF52540">
    <property type="entry name" value="P-loop containing nucleoside triphosphate hydrolases"/>
    <property type="match status" value="1"/>
</dbReference>
<dbReference type="EC" id="3.6.4.13" evidence="2"/>
<evidence type="ECO:0000256" key="10">
    <source>
        <dbReference type="ARBA" id="ARBA00047984"/>
    </source>
</evidence>
<proteinExistence type="predicted"/>
<dbReference type="Pfam" id="PF07717">
    <property type="entry name" value="OB_NTP_bind"/>
    <property type="match status" value="1"/>
</dbReference>
<dbReference type="GO" id="GO:0008380">
    <property type="term" value="P:RNA splicing"/>
    <property type="evidence" value="ECO:0007669"/>
    <property type="project" value="UniProtKB-KW"/>
</dbReference>
<evidence type="ECO:0000256" key="2">
    <source>
        <dbReference type="ARBA" id="ARBA00012552"/>
    </source>
</evidence>
<comment type="subcellular location">
    <subcellularLocation>
        <location evidence="1">Nucleus</location>
    </subcellularLocation>
</comment>
<dbReference type="InterPro" id="IPR001650">
    <property type="entry name" value="Helicase_C-like"/>
</dbReference>
<evidence type="ECO:0000256" key="8">
    <source>
        <dbReference type="ARBA" id="ARBA00023187"/>
    </source>
</evidence>
<protein>
    <recommendedName>
        <fullName evidence="2">RNA helicase</fullName>
        <ecNumber evidence="2">3.6.4.13</ecNumber>
    </recommendedName>
</protein>
<evidence type="ECO:0000259" key="13">
    <source>
        <dbReference type="PROSITE" id="PS51194"/>
    </source>
</evidence>
<dbReference type="Pfam" id="PF00270">
    <property type="entry name" value="DEAD"/>
    <property type="match status" value="1"/>
</dbReference>
<keyword evidence="8" id="KW-0508">mRNA splicing</keyword>
<dbReference type="GO" id="GO:0003723">
    <property type="term" value="F:RNA binding"/>
    <property type="evidence" value="ECO:0007669"/>
    <property type="project" value="TreeGrafter"/>
</dbReference>
<evidence type="ECO:0000256" key="7">
    <source>
        <dbReference type="ARBA" id="ARBA00022840"/>
    </source>
</evidence>
<comment type="catalytic activity">
    <reaction evidence="10">
        <text>ATP + H2O = ADP + phosphate + H(+)</text>
        <dbReference type="Rhea" id="RHEA:13065"/>
        <dbReference type="ChEBI" id="CHEBI:15377"/>
        <dbReference type="ChEBI" id="CHEBI:15378"/>
        <dbReference type="ChEBI" id="CHEBI:30616"/>
        <dbReference type="ChEBI" id="CHEBI:43474"/>
        <dbReference type="ChEBI" id="CHEBI:456216"/>
        <dbReference type="EC" id="3.6.4.13"/>
    </reaction>
</comment>
<dbReference type="OrthoDB" id="10253254at2759"/>
<evidence type="ECO:0000313" key="15">
    <source>
        <dbReference type="Proteomes" id="UP000799291"/>
    </source>
</evidence>
<dbReference type="GO" id="GO:0071013">
    <property type="term" value="C:catalytic step 2 spliceosome"/>
    <property type="evidence" value="ECO:0007669"/>
    <property type="project" value="TreeGrafter"/>
</dbReference>
<feature type="domain" description="Helicase C-terminal" evidence="13">
    <location>
        <begin position="395"/>
        <end position="569"/>
    </location>
</feature>
<evidence type="ECO:0000256" key="11">
    <source>
        <dbReference type="SAM" id="Coils"/>
    </source>
</evidence>
<keyword evidence="6" id="KW-0347">Helicase</keyword>
<evidence type="ECO:0000259" key="12">
    <source>
        <dbReference type="PROSITE" id="PS51192"/>
    </source>
</evidence>
<feature type="domain" description="Helicase ATP-binding" evidence="12">
    <location>
        <begin position="199"/>
        <end position="370"/>
    </location>
</feature>
<accession>A0A6G1JBW2</accession>
<reference evidence="14" key="1">
    <citation type="journal article" date="2020" name="Stud. Mycol.">
        <title>101 Dothideomycetes genomes: a test case for predicting lifestyles and emergence of pathogens.</title>
        <authorList>
            <person name="Haridas S."/>
            <person name="Albert R."/>
            <person name="Binder M."/>
            <person name="Bloem J."/>
            <person name="Labutti K."/>
            <person name="Salamov A."/>
            <person name="Andreopoulos B."/>
            <person name="Baker S."/>
            <person name="Barry K."/>
            <person name="Bills G."/>
            <person name="Bluhm B."/>
            <person name="Cannon C."/>
            <person name="Castanera R."/>
            <person name="Culley D."/>
            <person name="Daum C."/>
            <person name="Ezra D."/>
            <person name="Gonzalez J."/>
            <person name="Henrissat B."/>
            <person name="Kuo A."/>
            <person name="Liang C."/>
            <person name="Lipzen A."/>
            <person name="Lutzoni F."/>
            <person name="Magnuson J."/>
            <person name="Mondo S."/>
            <person name="Nolan M."/>
            <person name="Ohm R."/>
            <person name="Pangilinan J."/>
            <person name="Park H.-J."/>
            <person name="Ramirez L."/>
            <person name="Alfaro M."/>
            <person name="Sun H."/>
            <person name="Tritt A."/>
            <person name="Yoshinaga Y."/>
            <person name="Zwiers L.-H."/>
            <person name="Turgeon B."/>
            <person name="Goodwin S."/>
            <person name="Spatafora J."/>
            <person name="Crous P."/>
            <person name="Grigoriev I."/>
        </authorList>
    </citation>
    <scope>NUCLEOTIDE SEQUENCE</scope>
    <source>
        <strain evidence="14">CBS 122367</strain>
    </source>
</reference>
<dbReference type="CDD" id="cd18791">
    <property type="entry name" value="SF2_C_RHA"/>
    <property type="match status" value="1"/>
</dbReference>
<dbReference type="GO" id="GO:0005684">
    <property type="term" value="C:U2-type spliceosomal complex"/>
    <property type="evidence" value="ECO:0007669"/>
    <property type="project" value="UniProtKB-ARBA"/>
</dbReference>
<dbReference type="InterPro" id="IPR002464">
    <property type="entry name" value="DNA/RNA_helicase_DEAH_CS"/>
</dbReference>
<dbReference type="PROSITE" id="PS51192">
    <property type="entry name" value="HELICASE_ATP_BIND_1"/>
    <property type="match status" value="1"/>
</dbReference>
<keyword evidence="11" id="KW-0175">Coiled coil</keyword>
<evidence type="ECO:0000256" key="4">
    <source>
        <dbReference type="ARBA" id="ARBA00022741"/>
    </source>
</evidence>
<evidence type="ECO:0000256" key="6">
    <source>
        <dbReference type="ARBA" id="ARBA00022806"/>
    </source>
</evidence>
<keyword evidence="7" id="KW-0067">ATP-binding</keyword>
<dbReference type="InterPro" id="IPR011709">
    <property type="entry name" value="DEAD-box_helicase_OB_fold"/>
</dbReference>
<dbReference type="GO" id="GO:0003724">
    <property type="term" value="F:RNA helicase activity"/>
    <property type="evidence" value="ECO:0007669"/>
    <property type="project" value="UniProtKB-EC"/>
</dbReference>
<dbReference type="Proteomes" id="UP000799291">
    <property type="component" value="Unassembled WGS sequence"/>
</dbReference>
<keyword evidence="4" id="KW-0547">Nucleotide-binding</keyword>
<name>A0A6G1JBW2_9PLEO</name>
<dbReference type="GO" id="GO:0005524">
    <property type="term" value="F:ATP binding"/>
    <property type="evidence" value="ECO:0007669"/>
    <property type="project" value="UniProtKB-KW"/>
</dbReference>
<evidence type="ECO:0000256" key="3">
    <source>
        <dbReference type="ARBA" id="ARBA00022664"/>
    </source>
</evidence>
<gene>
    <name evidence="14" type="ORF">K458DRAFT_332369</name>
</gene>
<organism evidence="14 15">
    <name type="scientific">Lentithecium fluviatile CBS 122367</name>
    <dbReference type="NCBI Taxonomy" id="1168545"/>
    <lineage>
        <taxon>Eukaryota</taxon>
        <taxon>Fungi</taxon>
        <taxon>Dikarya</taxon>
        <taxon>Ascomycota</taxon>
        <taxon>Pezizomycotina</taxon>
        <taxon>Dothideomycetes</taxon>
        <taxon>Pleosporomycetidae</taxon>
        <taxon>Pleosporales</taxon>
        <taxon>Massarineae</taxon>
        <taxon>Lentitheciaceae</taxon>
        <taxon>Lentithecium</taxon>
    </lineage>
</organism>
<dbReference type="Gene3D" id="3.40.50.300">
    <property type="entry name" value="P-loop containing nucleotide triphosphate hydrolases"/>
    <property type="match status" value="2"/>
</dbReference>
<dbReference type="Pfam" id="PF04408">
    <property type="entry name" value="WHD_HA2"/>
    <property type="match status" value="1"/>
</dbReference>
<dbReference type="EMBL" id="MU005574">
    <property type="protein sequence ID" value="KAF2687908.1"/>
    <property type="molecule type" value="Genomic_DNA"/>
</dbReference>
<dbReference type="AlphaFoldDB" id="A0A6G1JBW2"/>
<keyword evidence="3" id="KW-0507">mRNA processing</keyword>
<evidence type="ECO:0000256" key="5">
    <source>
        <dbReference type="ARBA" id="ARBA00022801"/>
    </source>
</evidence>